<dbReference type="RefSeq" id="WP_129455306.1">
    <property type="nucleotide sequence ID" value="NZ_JACXYX010000001.1"/>
</dbReference>
<comment type="subcellular location">
    <subcellularLocation>
        <location evidence="1">Golgi apparatus membrane</location>
        <topology evidence="1">Single-pass type II membrane protein</topology>
    </subcellularLocation>
</comment>
<gene>
    <name evidence="9" type="ORF">EUA07_11515</name>
</gene>
<organism evidence="9 10">
    <name type="scientific">Nocardioides ganghwensis</name>
    <dbReference type="NCBI Taxonomy" id="252230"/>
    <lineage>
        <taxon>Bacteria</taxon>
        <taxon>Bacillati</taxon>
        <taxon>Actinomycetota</taxon>
        <taxon>Actinomycetes</taxon>
        <taxon>Propionibacteriales</taxon>
        <taxon>Nocardioidaceae</taxon>
        <taxon>Nocardioides</taxon>
    </lineage>
</organism>
<evidence type="ECO:0000256" key="1">
    <source>
        <dbReference type="ARBA" id="ARBA00004323"/>
    </source>
</evidence>
<keyword evidence="10" id="KW-1185">Reference proteome</keyword>
<protein>
    <recommendedName>
        <fullName evidence="11">Sulfotransferase family protein</fullName>
    </recommendedName>
</protein>
<reference evidence="9 10" key="1">
    <citation type="submission" date="2019-01" db="EMBL/GenBank/DDBJ databases">
        <title>Novel species of Nocardioides.</title>
        <authorList>
            <person name="Liu Q."/>
            <person name="Xin Y.-H."/>
        </authorList>
    </citation>
    <scope>NUCLEOTIDE SEQUENCE [LARGE SCALE GENOMIC DNA]</scope>
    <source>
        <strain evidence="9 10">CGMCC 4.6875</strain>
    </source>
</reference>
<evidence type="ECO:0000256" key="3">
    <source>
        <dbReference type="ARBA" id="ARBA00022692"/>
    </source>
</evidence>
<dbReference type="Proteomes" id="UP000293291">
    <property type="component" value="Unassembled WGS sequence"/>
</dbReference>
<feature type="region of interest" description="Disordered" evidence="8">
    <location>
        <begin position="1"/>
        <end position="23"/>
    </location>
</feature>
<sequence length="248" mass="28287">MSPAGPDAHPDAHPDPLLFRTRPGNRRRLTPAAQAEVDRLAAAGEQSAWLSPLAYNLTISHSHRFVWYRVAKVATRTIRHHCETHGVSMDVDHAMRIRYPLASFADYFTFAFVRDPLDRFVSAWHDKVVDHNYYDFDTATHERMQRVEEFARWAAGQDLSAVPGTDQHLTLQSRMIDLNRVDFVGRLETFDRDFGEVCERIGAPAVPTAPKNQTAPGGRDRQVSQELRELVARMYARDYQLFGYPPPA</sequence>
<dbReference type="InterPro" id="IPR018011">
    <property type="entry name" value="Carb_sulfotrans_8-10"/>
</dbReference>
<dbReference type="Pfam" id="PF03567">
    <property type="entry name" value="Sulfotransfer_2"/>
    <property type="match status" value="1"/>
</dbReference>
<evidence type="ECO:0000256" key="2">
    <source>
        <dbReference type="ARBA" id="ARBA00022679"/>
    </source>
</evidence>
<evidence type="ECO:0008006" key="11">
    <source>
        <dbReference type="Google" id="ProtNLM"/>
    </source>
</evidence>
<dbReference type="AlphaFoldDB" id="A0A4Q2SAM6"/>
<name>A0A4Q2SAM6_9ACTN</name>
<dbReference type="OrthoDB" id="288532at2"/>
<dbReference type="SUPFAM" id="SSF52540">
    <property type="entry name" value="P-loop containing nucleoside triphosphate hydrolases"/>
    <property type="match status" value="1"/>
</dbReference>
<evidence type="ECO:0000313" key="10">
    <source>
        <dbReference type="Proteomes" id="UP000293291"/>
    </source>
</evidence>
<dbReference type="InterPro" id="IPR027417">
    <property type="entry name" value="P-loop_NTPase"/>
</dbReference>
<keyword evidence="2" id="KW-0808">Transferase</keyword>
<keyword evidence="6" id="KW-0472">Membrane</keyword>
<dbReference type="GO" id="GO:0008146">
    <property type="term" value="F:sulfotransferase activity"/>
    <property type="evidence" value="ECO:0007669"/>
    <property type="project" value="InterPro"/>
</dbReference>
<keyword evidence="7" id="KW-0325">Glycoprotein</keyword>
<dbReference type="PANTHER" id="PTHR12137">
    <property type="entry name" value="CARBOHYDRATE SULFOTRANSFERASE"/>
    <property type="match status" value="1"/>
</dbReference>
<evidence type="ECO:0000256" key="8">
    <source>
        <dbReference type="SAM" id="MobiDB-lite"/>
    </source>
</evidence>
<dbReference type="GO" id="GO:0016020">
    <property type="term" value="C:membrane"/>
    <property type="evidence" value="ECO:0007669"/>
    <property type="project" value="InterPro"/>
</dbReference>
<proteinExistence type="predicted"/>
<keyword evidence="5" id="KW-0333">Golgi apparatus</keyword>
<dbReference type="InterPro" id="IPR005331">
    <property type="entry name" value="Sulfotransferase"/>
</dbReference>
<evidence type="ECO:0000256" key="7">
    <source>
        <dbReference type="ARBA" id="ARBA00023180"/>
    </source>
</evidence>
<accession>A0A4Q2SAM6</accession>
<keyword evidence="3" id="KW-0812">Transmembrane</keyword>
<dbReference type="EMBL" id="SDWU01000011">
    <property type="protein sequence ID" value="RYC01540.1"/>
    <property type="molecule type" value="Genomic_DNA"/>
</dbReference>
<dbReference type="PANTHER" id="PTHR12137:SF54">
    <property type="entry name" value="CARBOHYDRATE SULFOTRANSFERASE"/>
    <property type="match status" value="1"/>
</dbReference>
<evidence type="ECO:0000256" key="5">
    <source>
        <dbReference type="ARBA" id="ARBA00023034"/>
    </source>
</evidence>
<evidence type="ECO:0000313" key="9">
    <source>
        <dbReference type="EMBL" id="RYC01540.1"/>
    </source>
</evidence>
<comment type="caution">
    <text evidence="9">The sequence shown here is derived from an EMBL/GenBank/DDBJ whole genome shotgun (WGS) entry which is preliminary data.</text>
</comment>
<keyword evidence="4" id="KW-1133">Transmembrane helix</keyword>
<evidence type="ECO:0000256" key="6">
    <source>
        <dbReference type="ARBA" id="ARBA00023136"/>
    </source>
</evidence>
<dbReference type="GO" id="GO:0016051">
    <property type="term" value="P:carbohydrate biosynthetic process"/>
    <property type="evidence" value="ECO:0007669"/>
    <property type="project" value="InterPro"/>
</dbReference>
<evidence type="ECO:0000256" key="4">
    <source>
        <dbReference type="ARBA" id="ARBA00022989"/>
    </source>
</evidence>